<dbReference type="InterPro" id="IPR032259">
    <property type="entry name" value="HIBYL-CoA-H"/>
</dbReference>
<dbReference type="GO" id="GO:0003860">
    <property type="term" value="F:3-hydroxyisobutyryl-CoA hydrolase activity"/>
    <property type="evidence" value="ECO:0007669"/>
    <property type="project" value="UniProtKB-EC"/>
</dbReference>
<dbReference type="KEGG" id="brz:CFK38_02485"/>
<evidence type="ECO:0000313" key="6">
    <source>
        <dbReference type="Proteomes" id="UP000218165"/>
    </source>
</evidence>
<dbReference type="GO" id="GO:0005829">
    <property type="term" value="C:cytosol"/>
    <property type="evidence" value="ECO:0007669"/>
    <property type="project" value="TreeGrafter"/>
</dbReference>
<gene>
    <name evidence="5" type="ORF">CFK38_02485</name>
</gene>
<protein>
    <recommendedName>
        <fullName evidence="2">3-hydroxyisobutyryl-CoA hydrolase</fullName>
        <ecNumber evidence="2">3.1.2.4</ecNumber>
    </recommendedName>
</protein>
<dbReference type="InterPro" id="IPR029045">
    <property type="entry name" value="ClpP/crotonase-like_dom_sf"/>
</dbReference>
<dbReference type="EMBL" id="CP023563">
    <property type="protein sequence ID" value="ATG50514.1"/>
    <property type="molecule type" value="Genomic_DNA"/>
</dbReference>
<dbReference type="OrthoDB" id="9790967at2"/>
<sequence length="353" mass="37403">MPAGTPDIAADDEVLIRRSGHLAELILHRPRALNALNRGMIDTVRAQLDAWREDDTVATVLLTGAGTKGLCAGGDVRSVHGAMVEGRYQECDGLFAAEYAMNAMIADYPKPYVAFMDGIVLGGGLGISGHGSHRIVTERTRLGMPETGIGFFPDVGGAHLLGRAPFGAGLHMALTGAHITGADALAFGIADHYVPAARRADLARALETLPADAAIAEVAEQAPPAPLTERRRWIESCYAHESAEEIVAALHADGDPEAVAAAGTILAKCPTSVKIALAHVRAARGAGSVHEVLERDLRLAHHLVRGPNFREGVRALLVDKDRSPHWEPAALEQVRAEDIAGGLVPFATRESRR</sequence>
<evidence type="ECO:0000313" key="5">
    <source>
        <dbReference type="EMBL" id="ATG50514.1"/>
    </source>
</evidence>
<dbReference type="PANTHER" id="PTHR43176">
    <property type="entry name" value="3-HYDROXYISOBUTYRYL-COA HYDROLASE-RELATED"/>
    <property type="match status" value="1"/>
</dbReference>
<feature type="domain" description="Enoyl-CoA hydratase/isomerase" evidence="4">
    <location>
        <begin position="25"/>
        <end position="340"/>
    </location>
</feature>
<reference evidence="6" key="1">
    <citation type="submission" date="2017-09" db="EMBL/GenBank/DDBJ databases">
        <title>Brachybacterium sp. VM2412.</title>
        <authorList>
            <person name="Tak E.J."/>
            <person name="Bae J.-W."/>
        </authorList>
    </citation>
    <scope>NUCLEOTIDE SEQUENCE [LARGE SCALE GENOMIC DNA]</scope>
    <source>
        <strain evidence="6">VM2412</strain>
    </source>
</reference>
<dbReference type="PANTHER" id="PTHR43176:SF3">
    <property type="entry name" value="3-HYDROXYISOBUTYRYL-COA HYDROLASE, MITOCHONDRIAL"/>
    <property type="match status" value="1"/>
</dbReference>
<dbReference type="EC" id="3.1.2.4" evidence="2"/>
<dbReference type="NCBIfam" id="NF004127">
    <property type="entry name" value="PRK05617.1"/>
    <property type="match status" value="1"/>
</dbReference>
<accession>A0A291GKL6</accession>
<dbReference type="InterPro" id="IPR045004">
    <property type="entry name" value="ECH_dom"/>
</dbReference>
<dbReference type="SUPFAM" id="SSF52096">
    <property type="entry name" value="ClpP/crotonase"/>
    <property type="match status" value="1"/>
</dbReference>
<name>A0A291GKL6_9MICO</name>
<evidence type="ECO:0000256" key="2">
    <source>
        <dbReference type="ARBA" id="ARBA00011915"/>
    </source>
</evidence>
<dbReference type="Pfam" id="PF16113">
    <property type="entry name" value="ECH_2"/>
    <property type="match status" value="1"/>
</dbReference>
<keyword evidence="3 5" id="KW-0378">Hydrolase</keyword>
<dbReference type="Gene3D" id="3.90.226.10">
    <property type="entry name" value="2-enoyl-CoA Hydratase, Chain A, domain 1"/>
    <property type="match status" value="1"/>
</dbReference>
<dbReference type="AlphaFoldDB" id="A0A291GKL6"/>
<dbReference type="RefSeq" id="WP_096801654.1">
    <property type="nucleotide sequence ID" value="NZ_CP023563.1"/>
</dbReference>
<evidence type="ECO:0000259" key="4">
    <source>
        <dbReference type="Pfam" id="PF16113"/>
    </source>
</evidence>
<dbReference type="GO" id="GO:0006574">
    <property type="term" value="P:L-valine catabolic process"/>
    <property type="evidence" value="ECO:0007669"/>
    <property type="project" value="TreeGrafter"/>
</dbReference>
<proteinExistence type="predicted"/>
<evidence type="ECO:0000256" key="1">
    <source>
        <dbReference type="ARBA" id="ARBA00001709"/>
    </source>
</evidence>
<dbReference type="CDD" id="cd06558">
    <property type="entry name" value="crotonase-like"/>
    <property type="match status" value="1"/>
</dbReference>
<keyword evidence="6" id="KW-1185">Reference proteome</keyword>
<dbReference type="Proteomes" id="UP000218165">
    <property type="component" value="Chromosome"/>
</dbReference>
<comment type="catalytic activity">
    <reaction evidence="1">
        <text>3-hydroxy-2-methylpropanoyl-CoA + H2O = 3-hydroxy-2-methylpropanoate + CoA + H(+)</text>
        <dbReference type="Rhea" id="RHEA:20888"/>
        <dbReference type="ChEBI" id="CHEBI:11805"/>
        <dbReference type="ChEBI" id="CHEBI:15377"/>
        <dbReference type="ChEBI" id="CHEBI:15378"/>
        <dbReference type="ChEBI" id="CHEBI:57287"/>
        <dbReference type="ChEBI" id="CHEBI:57340"/>
        <dbReference type="EC" id="3.1.2.4"/>
    </reaction>
</comment>
<evidence type="ECO:0000256" key="3">
    <source>
        <dbReference type="ARBA" id="ARBA00022801"/>
    </source>
</evidence>
<organism evidence="5 6">
    <name type="scientific">Brachybacterium vulturis</name>
    <dbReference type="NCBI Taxonomy" id="2017484"/>
    <lineage>
        <taxon>Bacteria</taxon>
        <taxon>Bacillati</taxon>
        <taxon>Actinomycetota</taxon>
        <taxon>Actinomycetes</taxon>
        <taxon>Micrococcales</taxon>
        <taxon>Dermabacteraceae</taxon>
        <taxon>Brachybacterium</taxon>
    </lineage>
</organism>